<proteinExistence type="predicted"/>
<reference evidence="1 2" key="1">
    <citation type="journal article" date="2016" name="Mol. Biol. Evol.">
        <title>Comparative Genomics of Early-Diverging Mushroom-Forming Fungi Provides Insights into the Origins of Lignocellulose Decay Capabilities.</title>
        <authorList>
            <person name="Nagy L.G."/>
            <person name="Riley R."/>
            <person name="Tritt A."/>
            <person name="Adam C."/>
            <person name="Daum C."/>
            <person name="Floudas D."/>
            <person name="Sun H."/>
            <person name="Yadav J.S."/>
            <person name="Pangilinan J."/>
            <person name="Larsson K.H."/>
            <person name="Matsuura K."/>
            <person name="Barry K."/>
            <person name="Labutti K."/>
            <person name="Kuo R."/>
            <person name="Ohm R.A."/>
            <person name="Bhattacharya S.S."/>
            <person name="Shirouzu T."/>
            <person name="Yoshinaga Y."/>
            <person name="Martin F.M."/>
            <person name="Grigoriev I.V."/>
            <person name="Hibbett D.S."/>
        </authorList>
    </citation>
    <scope>NUCLEOTIDE SEQUENCE [LARGE SCALE GENOMIC DNA]</scope>
    <source>
        <strain evidence="1 2">HHB12733</strain>
    </source>
</reference>
<organism evidence="1 2">
    <name type="scientific">Calocera cornea HHB12733</name>
    <dbReference type="NCBI Taxonomy" id="1353952"/>
    <lineage>
        <taxon>Eukaryota</taxon>
        <taxon>Fungi</taxon>
        <taxon>Dikarya</taxon>
        <taxon>Basidiomycota</taxon>
        <taxon>Agaricomycotina</taxon>
        <taxon>Dacrymycetes</taxon>
        <taxon>Dacrymycetales</taxon>
        <taxon>Dacrymycetaceae</taxon>
        <taxon>Calocera</taxon>
    </lineage>
</organism>
<dbReference type="AlphaFoldDB" id="A0A165C3L7"/>
<evidence type="ECO:0000313" key="2">
    <source>
        <dbReference type="Proteomes" id="UP000076842"/>
    </source>
</evidence>
<accession>A0A165C3L7</accession>
<dbReference type="InParanoid" id="A0A165C3L7"/>
<dbReference type="EMBL" id="KV424211">
    <property type="protein sequence ID" value="KZT50195.1"/>
    <property type="molecule type" value="Genomic_DNA"/>
</dbReference>
<dbReference type="Proteomes" id="UP000076842">
    <property type="component" value="Unassembled WGS sequence"/>
</dbReference>
<sequence>MYTVPAVTPANTSNLASWTDAALSTSAGNYLPAPVSGSLPINGGAFTPMIIVGSDASGNSTPSDRVSGFGTGGTSQIFTVQPHPSPLPPGCSNSPSVLAGPLQYIDSISTSLTECGLATVQFKQGLNVSGAYVFLDTVIPLRQSTRMLLNTSTLAGLRHSWQLPVIAGTVVSFALSSESGLLFASPLLTVQPGNTSCIPTNVSAPSQPQSAAAADRSGTLYSSLLILVQLVLALVLIPS</sequence>
<keyword evidence="2" id="KW-1185">Reference proteome</keyword>
<name>A0A165C3L7_9BASI</name>
<gene>
    <name evidence="1" type="ORF">CALCODRAFT_504972</name>
</gene>
<evidence type="ECO:0000313" key="1">
    <source>
        <dbReference type="EMBL" id="KZT50195.1"/>
    </source>
</evidence>
<protein>
    <submittedName>
        <fullName evidence="1">Uncharacterized protein</fullName>
    </submittedName>
</protein>